<keyword evidence="1" id="KW-0812">Transmembrane</keyword>
<sequence length="79" mass="9676">MNEFNEFIVKISEIRKYMFLTLVFLFLMLPVICTILVITKSKNENKEDKEDKIDFIFGKFTWILIFIGFYILLREFIYF</sequence>
<gene>
    <name evidence="2" type="ORF">CA836_09700</name>
</gene>
<comment type="caution">
    <text evidence="2">The sequence shown here is derived from an EMBL/GenBank/DDBJ whole genome shotgun (WGS) entry which is preliminary data.</text>
</comment>
<evidence type="ECO:0000256" key="1">
    <source>
        <dbReference type="SAM" id="Phobius"/>
    </source>
</evidence>
<dbReference type="AlphaFoldDB" id="A0A2C6ACW0"/>
<dbReference type="Proteomes" id="UP000223525">
    <property type="component" value="Unassembled WGS sequence"/>
</dbReference>
<name>A0A2C6ACW0_FUSNP</name>
<evidence type="ECO:0000313" key="2">
    <source>
        <dbReference type="EMBL" id="PHH99898.1"/>
    </source>
</evidence>
<keyword evidence="1" id="KW-1133">Transmembrane helix</keyword>
<accession>A0A2C6ACW0</accession>
<feature type="transmembrane region" description="Helical" evidence="1">
    <location>
        <begin position="17"/>
        <end position="38"/>
    </location>
</feature>
<protein>
    <submittedName>
        <fullName evidence="2">Uncharacterized protein</fullName>
    </submittedName>
</protein>
<evidence type="ECO:0000313" key="3">
    <source>
        <dbReference type="Proteomes" id="UP000223525"/>
    </source>
</evidence>
<proteinExistence type="predicted"/>
<organism evidence="2 3">
    <name type="scientific">Fusobacterium nucleatum subsp. polymorphum</name>
    <name type="common">Fusobacterium polymorphum</name>
    <dbReference type="NCBI Taxonomy" id="76857"/>
    <lineage>
        <taxon>Bacteria</taxon>
        <taxon>Fusobacteriati</taxon>
        <taxon>Fusobacteriota</taxon>
        <taxon>Fusobacteriia</taxon>
        <taxon>Fusobacteriales</taxon>
        <taxon>Fusobacteriaceae</taxon>
        <taxon>Fusobacterium</taxon>
    </lineage>
</organism>
<dbReference type="EMBL" id="NIRK01000001">
    <property type="protein sequence ID" value="PHH99898.1"/>
    <property type="molecule type" value="Genomic_DNA"/>
</dbReference>
<feature type="transmembrane region" description="Helical" evidence="1">
    <location>
        <begin position="53"/>
        <end position="73"/>
    </location>
</feature>
<keyword evidence="1" id="KW-0472">Membrane</keyword>
<reference evidence="2 3" key="1">
    <citation type="submission" date="2017-06" db="EMBL/GenBank/DDBJ databases">
        <title>Draft genome sequence of Fusobacterium nucleatum subsp. polymorphum KCOM 1248 (=ChDC F113).</title>
        <authorList>
            <person name="Kook J.-K."/>
            <person name="Park S.-N."/>
            <person name="Lim Y.K."/>
            <person name="Roh H."/>
        </authorList>
    </citation>
    <scope>NUCLEOTIDE SEQUENCE [LARGE SCALE GENOMIC DNA]</scope>
    <source>
        <strain evidence="3">KCOM 1248 (ChDC F113)</strain>
    </source>
</reference>
<dbReference type="RefSeq" id="WP_099003067.1">
    <property type="nucleotide sequence ID" value="NZ_CP077158.1"/>
</dbReference>